<evidence type="ECO:0000256" key="4">
    <source>
        <dbReference type="ARBA" id="ARBA00022490"/>
    </source>
</evidence>
<keyword evidence="5" id="KW-0378">Hydrolase</keyword>
<organism evidence="8 9">
    <name type="scientific">Holothuria leucospilota</name>
    <name type="common">Black long sea cucumber</name>
    <name type="synonym">Mertensiothuria leucospilota</name>
    <dbReference type="NCBI Taxonomy" id="206669"/>
    <lineage>
        <taxon>Eukaryota</taxon>
        <taxon>Metazoa</taxon>
        <taxon>Echinodermata</taxon>
        <taxon>Eleutherozoa</taxon>
        <taxon>Echinozoa</taxon>
        <taxon>Holothuroidea</taxon>
        <taxon>Aspidochirotacea</taxon>
        <taxon>Aspidochirotida</taxon>
        <taxon>Holothuriidae</taxon>
        <taxon>Holothuria</taxon>
    </lineage>
</organism>
<dbReference type="InterPro" id="IPR003732">
    <property type="entry name" value="Daa-tRNA_deacyls_DTD"/>
</dbReference>
<accession>A0A9Q1CG87</accession>
<dbReference type="InterPro" id="IPR023509">
    <property type="entry name" value="DTD-like_sf"/>
</dbReference>
<dbReference type="PANTHER" id="PTHR10472:SF1">
    <property type="entry name" value="D-AMINOACYL-TRNA DEACYLASE 2"/>
    <property type="match status" value="1"/>
</dbReference>
<evidence type="ECO:0000256" key="1">
    <source>
        <dbReference type="ARBA" id="ARBA00004496"/>
    </source>
</evidence>
<keyword evidence="9" id="KW-1185">Reference proteome</keyword>
<gene>
    <name evidence="8" type="ORF">HOLleu_07649</name>
</gene>
<comment type="subunit">
    <text evidence="2">Homodimer.</text>
</comment>
<dbReference type="AlphaFoldDB" id="A0A9Q1CG87"/>
<dbReference type="GO" id="GO:0051500">
    <property type="term" value="F:D-tyrosyl-tRNA(Tyr) deacylase activity"/>
    <property type="evidence" value="ECO:0007669"/>
    <property type="project" value="TreeGrafter"/>
</dbReference>
<comment type="catalytic activity">
    <reaction evidence="7">
        <text>a D-aminoacyl-tRNA + H2O = a tRNA + a D-alpha-amino acid + H(+)</text>
        <dbReference type="Rhea" id="RHEA:13953"/>
        <dbReference type="Rhea" id="RHEA-COMP:10123"/>
        <dbReference type="Rhea" id="RHEA-COMP:10124"/>
        <dbReference type="ChEBI" id="CHEBI:15377"/>
        <dbReference type="ChEBI" id="CHEBI:15378"/>
        <dbReference type="ChEBI" id="CHEBI:59871"/>
        <dbReference type="ChEBI" id="CHEBI:78442"/>
        <dbReference type="ChEBI" id="CHEBI:79333"/>
        <dbReference type="EC" id="3.1.1.96"/>
    </reaction>
</comment>
<evidence type="ECO:0000256" key="6">
    <source>
        <dbReference type="ARBA" id="ARBA00047676"/>
    </source>
</evidence>
<dbReference type="OrthoDB" id="275783at2759"/>
<dbReference type="SUPFAM" id="SSF69500">
    <property type="entry name" value="DTD-like"/>
    <property type="match status" value="1"/>
</dbReference>
<dbReference type="EC" id="3.1.1.96" evidence="3"/>
<sequence>MADAGVTLKGRIVMQQCLSARLQVKPPTDEEEGEYVEVNRGAVIYICFLKGADISVVEKMAKTTLTVRLSETGNGKFISILDLPGDVLVVPQATLGGKAKGKMMQYHSNIAKDEGLELYNAYIEQCRKMLNEHSKWKEAGCTLKHGTYGNRQVLRIDTNGPFSHYFEF</sequence>
<dbReference type="Pfam" id="PF02580">
    <property type="entry name" value="Tyr_Deacylase"/>
    <property type="match status" value="1"/>
</dbReference>
<dbReference type="GO" id="GO:0005737">
    <property type="term" value="C:cytoplasm"/>
    <property type="evidence" value="ECO:0007669"/>
    <property type="project" value="UniProtKB-SubCell"/>
</dbReference>
<evidence type="ECO:0000256" key="3">
    <source>
        <dbReference type="ARBA" id="ARBA00013056"/>
    </source>
</evidence>
<keyword evidence="4" id="KW-0963">Cytoplasm</keyword>
<evidence type="ECO:0000313" key="8">
    <source>
        <dbReference type="EMBL" id="KAJ8044793.1"/>
    </source>
</evidence>
<reference evidence="8" key="1">
    <citation type="submission" date="2021-10" db="EMBL/GenBank/DDBJ databases">
        <title>Tropical sea cucumber genome reveals ecological adaptation and Cuvierian tubules defense mechanism.</title>
        <authorList>
            <person name="Chen T."/>
        </authorList>
    </citation>
    <scope>NUCLEOTIDE SEQUENCE</scope>
    <source>
        <strain evidence="8">Nanhai2018</strain>
        <tissue evidence="8">Muscle</tissue>
    </source>
</reference>
<evidence type="ECO:0000256" key="7">
    <source>
        <dbReference type="ARBA" id="ARBA00048018"/>
    </source>
</evidence>
<dbReference type="Proteomes" id="UP001152320">
    <property type="component" value="Chromosome 3"/>
</dbReference>
<dbReference type="EMBL" id="JAIZAY010000003">
    <property type="protein sequence ID" value="KAJ8044793.1"/>
    <property type="molecule type" value="Genomic_DNA"/>
</dbReference>
<proteinExistence type="predicted"/>
<evidence type="ECO:0000313" key="9">
    <source>
        <dbReference type="Proteomes" id="UP001152320"/>
    </source>
</evidence>
<comment type="catalytic activity">
    <reaction evidence="6">
        <text>glycyl-tRNA(Ala) + H2O = tRNA(Ala) + glycine + H(+)</text>
        <dbReference type="Rhea" id="RHEA:53744"/>
        <dbReference type="Rhea" id="RHEA-COMP:9657"/>
        <dbReference type="Rhea" id="RHEA-COMP:13640"/>
        <dbReference type="ChEBI" id="CHEBI:15377"/>
        <dbReference type="ChEBI" id="CHEBI:15378"/>
        <dbReference type="ChEBI" id="CHEBI:57305"/>
        <dbReference type="ChEBI" id="CHEBI:78442"/>
        <dbReference type="ChEBI" id="CHEBI:78522"/>
        <dbReference type="EC" id="3.1.1.96"/>
    </reaction>
</comment>
<evidence type="ECO:0000256" key="2">
    <source>
        <dbReference type="ARBA" id="ARBA00011738"/>
    </source>
</evidence>
<dbReference type="PANTHER" id="PTHR10472">
    <property type="entry name" value="D-TYROSYL-TRNA TYR DEACYLASE"/>
    <property type="match status" value="1"/>
</dbReference>
<name>A0A9Q1CG87_HOLLE</name>
<dbReference type="Gene3D" id="3.50.80.10">
    <property type="entry name" value="D-tyrosyl-tRNA(Tyr) deacylase"/>
    <property type="match status" value="1"/>
</dbReference>
<evidence type="ECO:0000256" key="5">
    <source>
        <dbReference type="ARBA" id="ARBA00022801"/>
    </source>
</evidence>
<protein>
    <recommendedName>
        <fullName evidence="3">D-aminoacyl-tRNA deacylase</fullName>
        <ecNumber evidence="3">3.1.1.96</ecNumber>
    </recommendedName>
</protein>
<comment type="subcellular location">
    <subcellularLocation>
        <location evidence="1">Cytoplasm</location>
    </subcellularLocation>
</comment>
<comment type="caution">
    <text evidence="8">The sequence shown here is derived from an EMBL/GenBank/DDBJ whole genome shotgun (WGS) entry which is preliminary data.</text>
</comment>